<dbReference type="Proteomes" id="UP000045706">
    <property type="component" value="Unassembled WGS sequence"/>
</dbReference>
<evidence type="ECO:0000313" key="3">
    <source>
        <dbReference type="Proteomes" id="UP000045706"/>
    </source>
</evidence>
<name>A0A0G4L9K2_VERLO</name>
<accession>A0A0G4L9K2</accession>
<evidence type="ECO:0000256" key="1">
    <source>
        <dbReference type="SAM" id="MobiDB-lite"/>
    </source>
</evidence>
<sequence>MEALGTGMTISVDGVPFARGSGTPVVDPKESAIAKKEAAAVKKKEAEQKKAADKAAKAPAAKEKKVADAEARFRKAQQELRRAVGSPVTPVVDPEVSSEAGEPDPSPTPASKTPVHKTPVGPKGGSAKRSAPAPASGRPGKKTRSTPKKVVQIVPLLRLVELW</sequence>
<feature type="compositionally biased region" description="Basic and acidic residues" evidence="1">
    <location>
        <begin position="27"/>
        <end position="82"/>
    </location>
</feature>
<dbReference type="EMBL" id="CVQI01009224">
    <property type="protein sequence ID" value="CRK18703.1"/>
    <property type="molecule type" value="Genomic_DNA"/>
</dbReference>
<evidence type="ECO:0000313" key="2">
    <source>
        <dbReference type="EMBL" id="CRK18703.1"/>
    </source>
</evidence>
<reference evidence="3" key="1">
    <citation type="submission" date="2015-05" db="EMBL/GenBank/DDBJ databases">
        <authorList>
            <person name="Fogelqvist Johan"/>
        </authorList>
    </citation>
    <scope>NUCLEOTIDE SEQUENCE [LARGE SCALE GENOMIC DNA]</scope>
</reference>
<protein>
    <submittedName>
        <fullName evidence="2">Uncharacterized protein</fullName>
    </submittedName>
</protein>
<proteinExistence type="predicted"/>
<organism evidence="2 3">
    <name type="scientific">Verticillium longisporum</name>
    <name type="common">Verticillium dahliae var. longisporum</name>
    <dbReference type="NCBI Taxonomy" id="100787"/>
    <lineage>
        <taxon>Eukaryota</taxon>
        <taxon>Fungi</taxon>
        <taxon>Dikarya</taxon>
        <taxon>Ascomycota</taxon>
        <taxon>Pezizomycotina</taxon>
        <taxon>Sordariomycetes</taxon>
        <taxon>Hypocreomycetidae</taxon>
        <taxon>Glomerellales</taxon>
        <taxon>Plectosphaerellaceae</taxon>
        <taxon>Verticillium</taxon>
    </lineage>
</organism>
<feature type="region of interest" description="Disordered" evidence="1">
    <location>
        <begin position="1"/>
        <end position="151"/>
    </location>
</feature>
<gene>
    <name evidence="2" type="ORF">BN1723_011667</name>
</gene>
<dbReference type="AlphaFoldDB" id="A0A0G4L9K2"/>